<reference evidence="6" key="1">
    <citation type="submission" date="2015-08" db="EMBL/GenBank/DDBJ databases">
        <authorList>
            <person name="Varghese N."/>
        </authorList>
    </citation>
    <scope>NUCLEOTIDE SEQUENCE [LARGE SCALE GENOMIC DNA]</scope>
    <source>
        <strain evidence="6">DSM 18181</strain>
    </source>
</reference>
<dbReference type="STRING" id="339866.GCA_001418255_02132"/>
<dbReference type="InterPro" id="IPR023210">
    <property type="entry name" value="NADP_OxRdtase_dom"/>
</dbReference>
<keyword evidence="6" id="KW-1185">Reference proteome</keyword>
<gene>
    <name evidence="5" type="ORF">Ga0061069_10793</name>
</gene>
<dbReference type="SUPFAM" id="SSF51430">
    <property type="entry name" value="NAD(P)-linked oxidoreductase"/>
    <property type="match status" value="1"/>
</dbReference>
<dbReference type="GO" id="GO:0016491">
    <property type="term" value="F:oxidoreductase activity"/>
    <property type="evidence" value="ECO:0007669"/>
    <property type="project" value="UniProtKB-KW"/>
</dbReference>
<evidence type="ECO:0000313" key="5">
    <source>
        <dbReference type="EMBL" id="CUA98425.1"/>
    </source>
</evidence>
<protein>
    <submittedName>
        <fullName evidence="5">Predicted oxidoreductase (Related to aryl-alcohol dehydrogenase)</fullName>
    </submittedName>
</protein>
<evidence type="ECO:0000256" key="3">
    <source>
        <dbReference type="ARBA" id="ARBA00023002"/>
    </source>
</evidence>
<evidence type="ECO:0000256" key="1">
    <source>
        <dbReference type="ARBA" id="ARBA00006515"/>
    </source>
</evidence>
<keyword evidence="3" id="KW-0560">Oxidoreductase</keyword>
<dbReference type="InterPro" id="IPR036812">
    <property type="entry name" value="NAD(P)_OxRdtase_dom_sf"/>
</dbReference>
<keyword evidence="2" id="KW-0521">NADP</keyword>
<accession>A0A0K6I5L5</accession>
<dbReference type="AlphaFoldDB" id="A0A0K6I5L5"/>
<dbReference type="PANTHER" id="PTHR43150">
    <property type="entry name" value="HYPERKINETIC, ISOFORM M"/>
    <property type="match status" value="1"/>
</dbReference>
<evidence type="ECO:0000259" key="4">
    <source>
        <dbReference type="Pfam" id="PF00248"/>
    </source>
</evidence>
<evidence type="ECO:0000313" key="6">
    <source>
        <dbReference type="Proteomes" id="UP000183649"/>
    </source>
</evidence>
<dbReference type="Proteomes" id="UP000183649">
    <property type="component" value="Unassembled WGS sequence"/>
</dbReference>
<proteinExistence type="inferred from homology"/>
<dbReference type="InterPro" id="IPR005399">
    <property type="entry name" value="K_chnl_volt-dep_bsu_KCNAB-rel"/>
</dbReference>
<dbReference type="EMBL" id="CYHF01000007">
    <property type="protein sequence ID" value="CUA98425.1"/>
    <property type="molecule type" value="Genomic_DNA"/>
</dbReference>
<dbReference type="Gene3D" id="3.20.20.100">
    <property type="entry name" value="NADP-dependent oxidoreductase domain"/>
    <property type="match status" value="1"/>
</dbReference>
<sequence>MHTPMIYRHLGRSGLQVSLFSLGSWVTFHNQIDASGVREMMAAARDAGVNFFDNAEVYANGQSERLMGEALAQLKWHRLDYVVSSKFFWGLDAGTAEKPRINGRNTLNRKYLMQAVDGSLQRLKLDFIDLIYCHRPDPHTPIEETVWAMHNIIEQGKALYWGTSEWSADEIRAAYDIAQQHHLHKPVMEQPQYHLFHRSRVEREYARLYDDMGLGLTTWSPLASGLLTGKYRHGAPAGSRGAMQSVSFLRDGLLDADRNAAVQRFETIAQQLGCSVAQLALAWVAHYPRVSSVILGASKLSQLEENLGALGVLPKLTPEVLSQMDAISAPLAA</sequence>
<feature type="domain" description="NADP-dependent oxidoreductase" evidence="4">
    <location>
        <begin position="22"/>
        <end position="328"/>
    </location>
</feature>
<dbReference type="Pfam" id="PF00248">
    <property type="entry name" value="Aldo_ket_red"/>
    <property type="match status" value="1"/>
</dbReference>
<dbReference type="CDD" id="cd19143">
    <property type="entry name" value="AKR_AKR6C1_2"/>
    <property type="match status" value="1"/>
</dbReference>
<dbReference type="PRINTS" id="PR01577">
    <property type="entry name" value="KCNABCHANNEL"/>
</dbReference>
<dbReference type="PANTHER" id="PTHR43150:SF2">
    <property type="entry name" value="HYPERKINETIC, ISOFORM M"/>
    <property type="match status" value="1"/>
</dbReference>
<organism evidence="5 6">
    <name type="scientific">Thiomonas bhubaneswarensis</name>
    <dbReference type="NCBI Taxonomy" id="339866"/>
    <lineage>
        <taxon>Bacteria</taxon>
        <taxon>Pseudomonadati</taxon>
        <taxon>Pseudomonadota</taxon>
        <taxon>Betaproteobacteria</taxon>
        <taxon>Burkholderiales</taxon>
        <taxon>Thiomonas</taxon>
    </lineage>
</organism>
<comment type="similarity">
    <text evidence="1">Belongs to the shaker potassium channel beta subunit family.</text>
</comment>
<evidence type="ECO:0000256" key="2">
    <source>
        <dbReference type="ARBA" id="ARBA00022857"/>
    </source>
</evidence>
<name>A0A0K6I5L5_9BURK</name>